<dbReference type="InterPro" id="IPR015424">
    <property type="entry name" value="PyrdxlP-dep_Trfase"/>
</dbReference>
<dbReference type="Gene3D" id="3.90.1010.10">
    <property type="match status" value="1"/>
</dbReference>
<dbReference type="InterPro" id="IPR015422">
    <property type="entry name" value="PyrdxlP-dep_Trfase_small"/>
</dbReference>
<dbReference type="GO" id="GO:0006534">
    <property type="term" value="P:cysteine metabolic process"/>
    <property type="evidence" value="ECO:0007669"/>
    <property type="project" value="InterPro"/>
</dbReference>
<dbReference type="EMBL" id="NRSJ01000016">
    <property type="protein sequence ID" value="MBK1704939.1"/>
    <property type="molecule type" value="Genomic_DNA"/>
</dbReference>
<dbReference type="SUPFAM" id="SSF53383">
    <property type="entry name" value="PLP-dependent transferases"/>
    <property type="match status" value="1"/>
</dbReference>
<comment type="caution">
    <text evidence="9">The sequence shown here is derived from an EMBL/GenBank/DDBJ whole genome shotgun (WGS) entry which is preliminary data.</text>
</comment>
<keyword evidence="5" id="KW-0663">Pyridoxal phosphate</keyword>
<dbReference type="GO" id="GO:0030170">
    <property type="term" value="F:pyridoxal phosphate binding"/>
    <property type="evidence" value="ECO:0007669"/>
    <property type="project" value="InterPro"/>
</dbReference>
<reference evidence="9" key="1">
    <citation type="submission" date="2017-08" db="EMBL/GenBank/DDBJ databases">
        <authorList>
            <person name="Imhoff J.F."/>
            <person name="Rahn T."/>
            <person name="Kuenzel S."/>
            <person name="Neulinger S.C."/>
        </authorList>
    </citation>
    <scope>NUCLEOTIDE SEQUENCE</scope>
    <source>
        <strain evidence="9">DSM 11080</strain>
    </source>
</reference>
<protein>
    <recommendedName>
        <fullName evidence="3">cysteine desulfurase</fullName>
        <ecNumber evidence="3">2.8.1.7</ecNumber>
    </recommendedName>
</protein>
<keyword evidence="10" id="KW-1185">Reference proteome</keyword>
<evidence type="ECO:0000313" key="10">
    <source>
        <dbReference type="Proteomes" id="UP001296776"/>
    </source>
</evidence>
<evidence type="ECO:0000313" key="9">
    <source>
        <dbReference type="EMBL" id="MBK1704939.1"/>
    </source>
</evidence>
<evidence type="ECO:0000256" key="3">
    <source>
        <dbReference type="ARBA" id="ARBA00012239"/>
    </source>
</evidence>
<dbReference type="SUPFAM" id="SSF82649">
    <property type="entry name" value="SufE/NifU"/>
    <property type="match status" value="1"/>
</dbReference>
<dbReference type="InterPro" id="IPR015421">
    <property type="entry name" value="PyrdxlP-dep_Trfase_major"/>
</dbReference>
<gene>
    <name evidence="9" type="ORF">CKO40_10415</name>
</gene>
<evidence type="ECO:0000256" key="2">
    <source>
        <dbReference type="ARBA" id="ARBA00010447"/>
    </source>
</evidence>
<dbReference type="InterPro" id="IPR010970">
    <property type="entry name" value="Cys_dSase_SufS"/>
</dbReference>
<comment type="catalytic activity">
    <reaction evidence="6">
        <text>(sulfur carrier)-H + L-cysteine = (sulfur carrier)-SH + L-alanine</text>
        <dbReference type="Rhea" id="RHEA:43892"/>
        <dbReference type="Rhea" id="RHEA-COMP:14737"/>
        <dbReference type="Rhea" id="RHEA-COMP:14739"/>
        <dbReference type="ChEBI" id="CHEBI:29917"/>
        <dbReference type="ChEBI" id="CHEBI:35235"/>
        <dbReference type="ChEBI" id="CHEBI:57972"/>
        <dbReference type="ChEBI" id="CHEBI:64428"/>
        <dbReference type="EC" id="2.8.1.7"/>
    </reaction>
</comment>
<comment type="similarity">
    <text evidence="2">Belongs to the class-V pyridoxal-phosphate-dependent aminotransferase family. Csd subfamily.</text>
</comment>
<dbReference type="AlphaFoldDB" id="A0AAJ0U454"/>
<dbReference type="Gene3D" id="3.40.640.10">
    <property type="entry name" value="Type I PLP-dependent aspartate aminotransferase-like (Major domain)"/>
    <property type="match status" value="1"/>
</dbReference>
<evidence type="ECO:0000259" key="7">
    <source>
        <dbReference type="Pfam" id="PF00266"/>
    </source>
</evidence>
<keyword evidence="4" id="KW-0808">Transferase</keyword>
<reference evidence="9" key="2">
    <citation type="journal article" date="2020" name="Microorganisms">
        <title>Osmotic Adaptation and Compatible Solute Biosynthesis of Phototrophic Bacteria as Revealed from Genome Analyses.</title>
        <authorList>
            <person name="Imhoff J.F."/>
            <person name="Rahn T."/>
            <person name="Kunzel S."/>
            <person name="Keller A."/>
            <person name="Neulinger S.C."/>
        </authorList>
    </citation>
    <scope>NUCLEOTIDE SEQUENCE</scope>
    <source>
        <strain evidence="9">DSM 11080</strain>
    </source>
</reference>
<dbReference type="PANTHER" id="PTHR43586:SF8">
    <property type="entry name" value="CYSTEINE DESULFURASE 1, CHLOROPLASTIC"/>
    <property type="match status" value="1"/>
</dbReference>
<dbReference type="EC" id="2.8.1.7" evidence="3"/>
<dbReference type="Pfam" id="PF00266">
    <property type="entry name" value="Aminotran_5"/>
    <property type="match status" value="1"/>
</dbReference>
<evidence type="ECO:0000256" key="6">
    <source>
        <dbReference type="ARBA" id="ARBA00050776"/>
    </source>
</evidence>
<proteinExistence type="inferred from homology"/>
<dbReference type="InterPro" id="IPR000192">
    <property type="entry name" value="Aminotrans_V_dom"/>
</dbReference>
<name>A0AAJ0U454_9GAMM</name>
<evidence type="ECO:0000259" key="8">
    <source>
        <dbReference type="Pfam" id="PF02657"/>
    </source>
</evidence>
<accession>A0AAJ0U454</accession>
<dbReference type="Proteomes" id="UP001296776">
    <property type="component" value="Unassembled WGS sequence"/>
</dbReference>
<evidence type="ECO:0000256" key="4">
    <source>
        <dbReference type="ARBA" id="ARBA00022679"/>
    </source>
</evidence>
<dbReference type="NCBIfam" id="TIGR01979">
    <property type="entry name" value="sufS"/>
    <property type="match status" value="1"/>
</dbReference>
<dbReference type="GO" id="GO:0031071">
    <property type="term" value="F:cysteine desulfurase activity"/>
    <property type="evidence" value="ECO:0007669"/>
    <property type="project" value="UniProtKB-EC"/>
</dbReference>
<evidence type="ECO:0000256" key="5">
    <source>
        <dbReference type="ARBA" id="ARBA00022898"/>
    </source>
</evidence>
<dbReference type="InterPro" id="IPR003808">
    <property type="entry name" value="Fe-S_metab-assoc_dom"/>
</dbReference>
<evidence type="ECO:0000256" key="1">
    <source>
        <dbReference type="ARBA" id="ARBA00001933"/>
    </source>
</evidence>
<feature type="domain" description="Fe-S metabolism associated" evidence="8">
    <location>
        <begin position="471"/>
        <end position="593"/>
    </location>
</feature>
<comment type="cofactor">
    <cofactor evidence="1">
        <name>pyridoxal 5'-phosphate</name>
        <dbReference type="ChEBI" id="CHEBI:597326"/>
    </cofactor>
</comment>
<sequence length="608" mass="65029">MTFQGSIAIHPPAASPSAQALPGVREQFPILRQHSGEQDLVFLDSAASTQQPTAVIDAVADYHRHRHANIHRAVYRLSQAATRDYEQARAIVAAFINAAEPESCLFTRGTTEAINLVAASWGRANLRPGDEIILTRLEHHSNIVPWQLVAEATGARIRVVPINALGELDLDAYRALLSPRTRLVAVNHVSNALGTINPIETLIAEAHAAGALVLIDGAQWIAHGRTDVQALDADFYAFSGHKLYGPTGIGVLYGKRHLLEAMPPYQGGGDMIERVSFAGTTYAGLPNRFEAGTPNISGAVGLGAAIDWLAALDLDRVGAYEQALLAYATERVEAISGVEIKGRAARKSGVISFVVTDPPVAALDVGTQLDLRGVCIRTGHHCCQPLMEDLGVAGTARMSLALYNTREDIDRFADSLAEIVDQARSDAAAKAERARDRQQAAASAGEQGAIEVAYPAATAPSPEAAAEAIADDFALLPDWPTRHNYLIELGERLPPMPDALKTEANRVQGCQSTVYLSARRKPGADTEIEFLADSDAAIVRGLIALLEQLCSGQSAEAILAFDIEGFFARLGLDQHLSLSRRNGLDAMVQRLRALAAQRQAPAIGQSNC</sequence>
<dbReference type="RefSeq" id="WP_200346151.1">
    <property type="nucleotide sequence ID" value="NZ_NRSJ01000016.1"/>
</dbReference>
<dbReference type="CDD" id="cd06453">
    <property type="entry name" value="SufS_like"/>
    <property type="match status" value="1"/>
</dbReference>
<dbReference type="Pfam" id="PF02657">
    <property type="entry name" value="SufE"/>
    <property type="match status" value="1"/>
</dbReference>
<feature type="domain" description="Aminotransferase class V" evidence="7">
    <location>
        <begin position="41"/>
        <end position="412"/>
    </location>
</feature>
<dbReference type="PANTHER" id="PTHR43586">
    <property type="entry name" value="CYSTEINE DESULFURASE"/>
    <property type="match status" value="1"/>
</dbReference>
<organism evidence="9 10">
    <name type="scientific">Halochromatium glycolicum</name>
    <dbReference type="NCBI Taxonomy" id="85075"/>
    <lineage>
        <taxon>Bacteria</taxon>
        <taxon>Pseudomonadati</taxon>
        <taxon>Pseudomonadota</taxon>
        <taxon>Gammaproteobacteria</taxon>
        <taxon>Chromatiales</taxon>
        <taxon>Chromatiaceae</taxon>
        <taxon>Halochromatium</taxon>
    </lineage>
</organism>
<dbReference type="Gene3D" id="3.90.1150.10">
    <property type="entry name" value="Aspartate Aminotransferase, domain 1"/>
    <property type="match status" value="1"/>
</dbReference>